<comment type="caution">
    <text evidence="2">The sequence shown here is derived from an EMBL/GenBank/DDBJ whole genome shotgun (WGS) entry which is preliminary data.</text>
</comment>
<keyword evidence="3" id="KW-1185">Reference proteome</keyword>
<reference evidence="2 3" key="1">
    <citation type="journal article" date="2016" name="Sci. Rep.">
        <title>Insights into Adaptations to a Near-Obligate Nematode Endoparasitic Lifestyle from the Finished Genome of Drechmeria coniospora.</title>
        <authorList>
            <person name="Zhang L."/>
            <person name="Zhou Z."/>
            <person name="Guo Q."/>
            <person name="Fokkens L."/>
            <person name="Miskei M."/>
            <person name="Pocsi I."/>
            <person name="Zhang W."/>
            <person name="Chen M."/>
            <person name="Wang L."/>
            <person name="Sun Y."/>
            <person name="Donzelli B.G."/>
            <person name="Gibson D.M."/>
            <person name="Nelson D.R."/>
            <person name="Luo J.G."/>
            <person name="Rep M."/>
            <person name="Liu H."/>
            <person name="Yang S."/>
            <person name="Wang J."/>
            <person name="Krasnoff S.B."/>
            <person name="Xu Y."/>
            <person name="Molnar I."/>
            <person name="Lin M."/>
        </authorList>
    </citation>
    <scope>NUCLEOTIDE SEQUENCE [LARGE SCALE GENOMIC DNA]</scope>
    <source>
        <strain evidence="2 3">ARSEF 6962</strain>
    </source>
</reference>
<name>A0A151GS36_DRECN</name>
<dbReference type="GeneID" id="63713599"/>
<evidence type="ECO:0000313" key="2">
    <source>
        <dbReference type="EMBL" id="KYK59822.1"/>
    </source>
</evidence>
<accession>A0A151GS36</accession>
<feature type="region of interest" description="Disordered" evidence="1">
    <location>
        <begin position="108"/>
        <end position="213"/>
    </location>
</feature>
<proteinExistence type="predicted"/>
<gene>
    <name evidence="2" type="ORF">DCS_00956</name>
</gene>
<protein>
    <submittedName>
        <fullName evidence="2">Uncharacterized protein</fullName>
    </submittedName>
</protein>
<dbReference type="EMBL" id="LAYC01000001">
    <property type="protein sequence ID" value="KYK59822.1"/>
    <property type="molecule type" value="Genomic_DNA"/>
</dbReference>
<evidence type="ECO:0000313" key="3">
    <source>
        <dbReference type="Proteomes" id="UP000076580"/>
    </source>
</evidence>
<feature type="compositionally biased region" description="Basic and acidic residues" evidence="1">
    <location>
        <begin position="201"/>
        <end position="213"/>
    </location>
</feature>
<organism evidence="2 3">
    <name type="scientific">Drechmeria coniospora</name>
    <name type="common">Nematophagous fungus</name>
    <name type="synonym">Meria coniospora</name>
    <dbReference type="NCBI Taxonomy" id="98403"/>
    <lineage>
        <taxon>Eukaryota</taxon>
        <taxon>Fungi</taxon>
        <taxon>Dikarya</taxon>
        <taxon>Ascomycota</taxon>
        <taxon>Pezizomycotina</taxon>
        <taxon>Sordariomycetes</taxon>
        <taxon>Hypocreomycetidae</taxon>
        <taxon>Hypocreales</taxon>
        <taxon>Ophiocordycipitaceae</taxon>
        <taxon>Drechmeria</taxon>
    </lineage>
</organism>
<dbReference type="InParanoid" id="A0A151GS36"/>
<sequence>MSGDYTIVAQCPRCDIILSTTQPLPKCINCAVQLVPWPAAPGAGSVQDPFVNGTLTSSEVPGEMAAAPLADEPPYPILDHPLIIRMLEEEPDGDFTWYSEAVFSDESSTGEATFSDRGAPVPSPPFPDSPTLSDETMAHGNQGGEKDDEAGEIAMVRENLIKEPGGESGGADPNTIQPWILEVDSTGQPSSLDVRGGDSNTGKDEDGDVPTRA</sequence>
<dbReference type="RefSeq" id="XP_040659174.1">
    <property type="nucleotide sequence ID" value="XM_040798291.1"/>
</dbReference>
<dbReference type="Proteomes" id="UP000076580">
    <property type="component" value="Chromosome 01"/>
</dbReference>
<dbReference type="AlphaFoldDB" id="A0A151GS36"/>
<evidence type="ECO:0000256" key="1">
    <source>
        <dbReference type="SAM" id="MobiDB-lite"/>
    </source>
</evidence>